<organism evidence="8 9">
    <name type="scientific">Sanghuangporus baumii</name>
    <name type="common">Phellinus baumii</name>
    <dbReference type="NCBI Taxonomy" id="108892"/>
    <lineage>
        <taxon>Eukaryota</taxon>
        <taxon>Fungi</taxon>
        <taxon>Dikarya</taxon>
        <taxon>Basidiomycota</taxon>
        <taxon>Agaricomycotina</taxon>
        <taxon>Agaricomycetes</taxon>
        <taxon>Hymenochaetales</taxon>
        <taxon>Hymenochaetaceae</taxon>
        <taxon>Sanghuangporus</taxon>
    </lineage>
</organism>
<dbReference type="InterPro" id="IPR036855">
    <property type="entry name" value="Znf_CCCH_sf"/>
</dbReference>
<evidence type="ECO:0000313" key="9">
    <source>
        <dbReference type="Proteomes" id="UP000757232"/>
    </source>
</evidence>
<evidence type="ECO:0000259" key="7">
    <source>
        <dbReference type="PROSITE" id="PS50103"/>
    </source>
</evidence>
<reference evidence="8" key="1">
    <citation type="submission" date="2016-06" db="EMBL/GenBank/DDBJ databases">
        <title>Draft Genome sequence of the fungus Inonotus baumii.</title>
        <authorList>
            <person name="Zhu H."/>
            <person name="Lin W."/>
        </authorList>
    </citation>
    <scope>NUCLEOTIDE SEQUENCE</scope>
    <source>
        <strain evidence="8">821</strain>
    </source>
</reference>
<feature type="zinc finger region" description="C3H1-type" evidence="4">
    <location>
        <begin position="331"/>
        <end position="359"/>
    </location>
</feature>
<dbReference type="SMART" id="SM00356">
    <property type="entry name" value="ZnF_C3H1"/>
    <property type="match status" value="1"/>
</dbReference>
<dbReference type="InterPro" id="IPR057654">
    <property type="entry name" value="Znf-CCCH_tandem"/>
</dbReference>
<accession>A0A9Q5HRB5</accession>
<evidence type="ECO:0000256" key="4">
    <source>
        <dbReference type="PROSITE-ProRule" id="PRU00723"/>
    </source>
</evidence>
<dbReference type="PANTHER" id="PTHR37543">
    <property type="entry name" value="CCCH ZINC FINGER DNA BINDING PROTEIN (AFU_ORTHOLOGUE AFUA_5G12760)"/>
    <property type="match status" value="1"/>
</dbReference>
<dbReference type="AlphaFoldDB" id="A0A9Q5HRB5"/>
<dbReference type="PANTHER" id="PTHR37543:SF1">
    <property type="entry name" value="CCCH ZINC FINGER DNA BINDING PROTEIN (AFU_ORTHOLOGUE AFUA_5G12760)"/>
    <property type="match status" value="1"/>
</dbReference>
<proteinExistence type="predicted"/>
<name>A0A9Q5HRB5_SANBA</name>
<evidence type="ECO:0000256" key="6">
    <source>
        <dbReference type="SAM" id="MobiDB-lite"/>
    </source>
</evidence>
<dbReference type="OrthoDB" id="2270193at2759"/>
<dbReference type="Pfam" id="PF25540">
    <property type="entry name" value="DUF7923"/>
    <property type="match status" value="1"/>
</dbReference>
<dbReference type="EMBL" id="LNZH02000215">
    <property type="protein sequence ID" value="OCB84566.1"/>
    <property type="molecule type" value="Genomic_DNA"/>
</dbReference>
<dbReference type="InterPro" id="IPR000571">
    <property type="entry name" value="Znf_CCCH"/>
</dbReference>
<evidence type="ECO:0000256" key="2">
    <source>
        <dbReference type="ARBA" id="ARBA00022771"/>
    </source>
</evidence>
<keyword evidence="3 4" id="KW-0862">Zinc</keyword>
<sequence>MASLDAHAPLIQQWDGVFNNLKELASTTVKSNIELSRRASDLENELQVWKLARTNAIDEQKREKIQYEEEIKKLQKRISVLESMQESMVLCILDGDGNIFADHHLKAGLEGGREAARRLTHGIYSYLEENGYSGQSSRFTFWLSIYFNKKGLQETLVRSGVCTADQFEAFVVGISQASPRFLLVDVGYGKEAADSKIKEYLQTYTRFPQTLKVFFGGGHDNGYLPTLAALENERLLQRIVLLQGYHDTATELKALNLPTLNLDNLFRTVKLSGSLPTSQLATSPSTSVYDIPVFPPGLKPYNQPSYGSTPLSNNVPQVVKEQIDATLPLSKQKPPPCNEYFLLKRCPRKENCKYSHDYDLSLEHVSELAQIAKSTPCHATKNGFKCAFGAACIWGHTCPRGPKCYYYKQGKCRFKTAEAHLEAANGISAHSPSVSVHSLRGSVRSPDEFAQTSGSRTDVPDRFDPPPGLSKMDSLFGDALNLSLN</sequence>
<dbReference type="PROSITE" id="PS50103">
    <property type="entry name" value="ZF_C3H1"/>
    <property type="match status" value="1"/>
</dbReference>
<keyword evidence="9" id="KW-1185">Reference proteome</keyword>
<evidence type="ECO:0000256" key="3">
    <source>
        <dbReference type="ARBA" id="ARBA00022833"/>
    </source>
</evidence>
<keyword evidence="5" id="KW-0175">Coiled coil</keyword>
<dbReference type="Pfam" id="PF25543">
    <property type="entry name" value="zf-CCCH_tandem"/>
    <property type="match status" value="1"/>
</dbReference>
<gene>
    <name evidence="8" type="ORF">A7U60_g8552</name>
</gene>
<dbReference type="GO" id="GO:0008270">
    <property type="term" value="F:zinc ion binding"/>
    <property type="evidence" value="ECO:0007669"/>
    <property type="project" value="UniProtKB-KW"/>
</dbReference>
<dbReference type="InterPro" id="IPR057683">
    <property type="entry name" value="DUF7923"/>
</dbReference>
<feature type="domain" description="C3H1-type" evidence="7">
    <location>
        <begin position="331"/>
        <end position="359"/>
    </location>
</feature>
<protein>
    <recommendedName>
        <fullName evidence="7">C3H1-type domain-containing protein</fullName>
    </recommendedName>
</protein>
<dbReference type="Gene3D" id="3.30.1370.210">
    <property type="match status" value="1"/>
</dbReference>
<dbReference type="Proteomes" id="UP000757232">
    <property type="component" value="Unassembled WGS sequence"/>
</dbReference>
<dbReference type="SUPFAM" id="SSF90229">
    <property type="entry name" value="CCCH zinc finger"/>
    <property type="match status" value="1"/>
</dbReference>
<feature type="region of interest" description="Disordered" evidence="6">
    <location>
        <begin position="445"/>
        <end position="468"/>
    </location>
</feature>
<keyword evidence="2 4" id="KW-0863">Zinc-finger</keyword>
<keyword evidence="1 4" id="KW-0479">Metal-binding</keyword>
<evidence type="ECO:0000256" key="5">
    <source>
        <dbReference type="SAM" id="Coils"/>
    </source>
</evidence>
<evidence type="ECO:0000313" key="8">
    <source>
        <dbReference type="EMBL" id="OCB84566.1"/>
    </source>
</evidence>
<feature type="coiled-coil region" evidence="5">
    <location>
        <begin position="32"/>
        <end position="84"/>
    </location>
</feature>
<evidence type="ECO:0000256" key="1">
    <source>
        <dbReference type="ARBA" id="ARBA00022723"/>
    </source>
</evidence>
<comment type="caution">
    <text evidence="8">The sequence shown here is derived from an EMBL/GenBank/DDBJ whole genome shotgun (WGS) entry which is preliminary data.</text>
</comment>